<protein>
    <recommendedName>
        <fullName evidence="3">17 kDa surface antigen</fullName>
    </recommendedName>
</protein>
<keyword evidence="9" id="KW-1185">Reference proteome</keyword>
<name>A0A2S8B8E5_9SPHN</name>
<comment type="subcellular location">
    <subcellularLocation>
        <location evidence="1">Cell outer membrane</location>
        <topology evidence="1">Lipid-anchor</topology>
    </subcellularLocation>
</comment>
<sequence length="161" mass="17306">MSMNTLMILPLAAATALAAGCASNGLYGGVGAGAGRYDDGGYGYYDQGYYAQNGHYDYDRPDPRQGGYYADQYYRNDRRYKERRLSNSDRVYRGRDNKYYCRRNDGSTGLIVGGIAGGVIGNVIAPGKSETLGTILGAVGGAVAGRAIERSGNNKNDVRCR</sequence>
<dbReference type="Proteomes" id="UP000238954">
    <property type="component" value="Chromosome"/>
</dbReference>
<dbReference type="InterPro" id="IPR008816">
    <property type="entry name" value="Gly_zipper_2TM_dom"/>
</dbReference>
<feature type="chain" id="PRO_5015758416" description="17 kDa surface antigen" evidence="6">
    <location>
        <begin position="19"/>
        <end position="161"/>
    </location>
</feature>
<dbReference type="OrthoDB" id="7585895at2"/>
<evidence type="ECO:0000256" key="6">
    <source>
        <dbReference type="SAM" id="SignalP"/>
    </source>
</evidence>
<evidence type="ECO:0000259" key="7">
    <source>
        <dbReference type="Pfam" id="PF05433"/>
    </source>
</evidence>
<dbReference type="AlphaFoldDB" id="A0A2S8B8E5"/>
<evidence type="ECO:0000256" key="2">
    <source>
        <dbReference type="ARBA" id="ARBA00008681"/>
    </source>
</evidence>
<comment type="caution">
    <text evidence="8">The sequence shown here is derived from an EMBL/GenBank/DDBJ whole genome shotgun (WGS) entry which is preliminary data.</text>
</comment>
<feature type="signal peptide" evidence="6">
    <location>
        <begin position="1"/>
        <end position="18"/>
    </location>
</feature>
<keyword evidence="4" id="KW-0472">Membrane</keyword>
<dbReference type="GO" id="GO:0009279">
    <property type="term" value="C:cell outer membrane"/>
    <property type="evidence" value="ECO:0007669"/>
    <property type="project" value="UniProtKB-SubCell"/>
</dbReference>
<dbReference type="PANTHER" id="PTHR35603:SF2">
    <property type="entry name" value="OUTER MEMBRANE LIPOPROTEIN"/>
    <property type="match status" value="1"/>
</dbReference>
<keyword evidence="5" id="KW-0449">Lipoprotein</keyword>
<keyword evidence="6" id="KW-0732">Signal</keyword>
<evidence type="ECO:0000256" key="5">
    <source>
        <dbReference type="ARBA" id="ARBA00023288"/>
    </source>
</evidence>
<evidence type="ECO:0000256" key="4">
    <source>
        <dbReference type="ARBA" id="ARBA00023136"/>
    </source>
</evidence>
<dbReference type="Pfam" id="PF05433">
    <property type="entry name" value="Rick_17kDa_Anti"/>
    <property type="match status" value="1"/>
</dbReference>
<comment type="similarity">
    <text evidence="2">Belongs to the rickettsiale 17 kDa surface antigen family.</text>
</comment>
<evidence type="ECO:0000313" key="8">
    <source>
        <dbReference type="EMBL" id="PQM28681.1"/>
    </source>
</evidence>
<proteinExistence type="inferred from homology"/>
<dbReference type="RefSeq" id="WP_105998849.1">
    <property type="nucleotide sequence ID" value="NZ_CM009578.1"/>
</dbReference>
<reference evidence="9" key="1">
    <citation type="submission" date="2017-11" db="EMBL/GenBank/DDBJ databases">
        <title>The complete genome sequence of Sphingopyxis pomeranensis sp. nov. strain WS5A3p.</title>
        <authorList>
            <person name="Kaminski M.A."/>
        </authorList>
    </citation>
    <scope>NUCLEOTIDE SEQUENCE [LARGE SCALE GENOMIC DNA]</scope>
    <source>
        <strain evidence="9">WS5A3p</strain>
    </source>
</reference>
<evidence type="ECO:0000313" key="9">
    <source>
        <dbReference type="Proteomes" id="UP000238954"/>
    </source>
</evidence>
<dbReference type="EMBL" id="PHFW01000002">
    <property type="protein sequence ID" value="PQM28681.1"/>
    <property type="molecule type" value="Genomic_DNA"/>
</dbReference>
<evidence type="ECO:0000256" key="1">
    <source>
        <dbReference type="ARBA" id="ARBA00004459"/>
    </source>
</evidence>
<evidence type="ECO:0000256" key="3">
    <source>
        <dbReference type="ARBA" id="ARBA00015281"/>
    </source>
</evidence>
<accession>A0A2S8B8E5</accession>
<gene>
    <name evidence="8" type="ORF">CVO77_09610</name>
</gene>
<organism evidence="8 9">
    <name type="scientific">Sphingopyxis lindanitolerans</name>
    <dbReference type="NCBI Taxonomy" id="2054227"/>
    <lineage>
        <taxon>Bacteria</taxon>
        <taxon>Pseudomonadati</taxon>
        <taxon>Pseudomonadota</taxon>
        <taxon>Alphaproteobacteria</taxon>
        <taxon>Sphingomonadales</taxon>
        <taxon>Sphingomonadaceae</taxon>
        <taxon>Sphingopyxis</taxon>
    </lineage>
</organism>
<dbReference type="InterPro" id="IPR051407">
    <property type="entry name" value="Bact_OM_lipoprot/Surf_antigen"/>
</dbReference>
<feature type="domain" description="Glycine zipper 2TM" evidence="7">
    <location>
        <begin position="109"/>
        <end position="149"/>
    </location>
</feature>
<dbReference type="PANTHER" id="PTHR35603">
    <property type="match status" value="1"/>
</dbReference>